<dbReference type="InterPro" id="IPR001036">
    <property type="entry name" value="Acrflvin-R"/>
</dbReference>
<evidence type="ECO:0000256" key="1">
    <source>
        <dbReference type="ARBA" id="ARBA00004651"/>
    </source>
</evidence>
<accession>A0A0X8X9X9</accession>
<sequence length="625" mass="68577">MNRYPLWKYILVLTVLTVGVIFALPNLFGEDPSVVITTEDGEIPAEETQSEVLSFLEEEGLSPAVHEVLEERWVLRYDSTDRQMRASDMISAKLGRDYSVAMTLVPATPQFLRAIGAEPMFLGLDLRGGVHFLLQVDLDAMINDTLEGYERDIRTLMREERIRYSSIEVSDEQDLRLIFTSEDLRARAEGLISEQVEGIEIDKQPSNGDYLLIVKLDEDDQQEMINLAVQQNVTTLRNRVDELGVAEPIVQRQGSDRIVVQLPGVQDPAQAKEILGATATLEFRFVDHSDFPFTGDPDDPDAVPAGSELFPTRNVEHAGDYVLLERDYIVTGERIIDASSGYDQQTGSPEVNIRLSGTGGRIMNRATRERVGDHMGVLFIERVTETELVDGEPQRVSREIEEVISVARIREALGGRFRITGIDSSEEASNLALLLRAGALAAPIDIVEERTIGPSLGAENVERGFMAVVIGFFLVVAFMAVYYRVFGLVANLALFTNLIIIVAVLSMLQATLTLPGIAGIVLTVGMAVDANVLIFQRIREELKAGTPIQTAIDRGYSKALSTIADANVTTLIAAAMLFIFGTGPVQGFAVTLAIGLATSMFTAIVGTRAVINLIYGGRKVTELKI</sequence>
<organism evidence="14 15">
    <name type="scientific">Halorhodospira halochloris</name>
    <name type="common">Ectothiorhodospira halochloris</name>
    <dbReference type="NCBI Taxonomy" id="1052"/>
    <lineage>
        <taxon>Bacteria</taxon>
        <taxon>Pseudomonadati</taxon>
        <taxon>Pseudomonadota</taxon>
        <taxon>Gammaproteobacteria</taxon>
        <taxon>Chromatiales</taxon>
        <taxon>Ectothiorhodospiraceae</taxon>
        <taxon>Halorhodospira</taxon>
    </lineage>
</organism>
<feature type="transmembrane region" description="Helical" evidence="9">
    <location>
        <begin position="464"/>
        <end position="483"/>
    </location>
</feature>
<dbReference type="GO" id="GO:0015450">
    <property type="term" value="F:protein-transporting ATPase activity"/>
    <property type="evidence" value="ECO:0007669"/>
    <property type="project" value="InterPro"/>
</dbReference>
<evidence type="ECO:0000256" key="6">
    <source>
        <dbReference type="ARBA" id="ARBA00022989"/>
    </source>
</evidence>
<keyword evidence="15" id="KW-1185">Reference proteome</keyword>
<evidence type="ECO:0000259" key="13">
    <source>
        <dbReference type="Pfam" id="PF22599"/>
    </source>
</evidence>
<dbReference type="Pfam" id="PF22599">
    <property type="entry name" value="SecDF_P1_head"/>
    <property type="match status" value="1"/>
</dbReference>
<comment type="similarity">
    <text evidence="9">Belongs to the SecD/SecF family. SecD subfamily.</text>
</comment>
<dbReference type="GO" id="GO:0005886">
    <property type="term" value="C:plasma membrane"/>
    <property type="evidence" value="ECO:0007669"/>
    <property type="project" value="UniProtKB-SubCell"/>
</dbReference>
<dbReference type="Proteomes" id="UP000218890">
    <property type="component" value="Chromosome"/>
</dbReference>
<dbReference type="RefSeq" id="WP_096409595.1">
    <property type="nucleotide sequence ID" value="NZ_AP017372.2"/>
</dbReference>
<feature type="transmembrane region" description="Helical" evidence="9">
    <location>
        <begin position="556"/>
        <end position="580"/>
    </location>
</feature>
<comment type="caution">
    <text evidence="9">Lacks conserved residue(s) required for the propagation of feature annotation.</text>
</comment>
<feature type="transmembrane region" description="Helical" evidence="9">
    <location>
        <begin position="592"/>
        <end position="615"/>
    </location>
</feature>
<gene>
    <name evidence="9 14" type="primary">secD</name>
    <name evidence="14" type="ORF">HH1059_14870</name>
</gene>
<evidence type="ECO:0000259" key="11">
    <source>
        <dbReference type="Pfam" id="PF13721"/>
    </source>
</evidence>
<dbReference type="Pfam" id="PF13721">
    <property type="entry name" value="SecD-TM1"/>
    <property type="match status" value="1"/>
</dbReference>
<feature type="domain" description="Protein export membrane protein SecD/SecF C-terminal" evidence="10">
    <location>
        <begin position="444"/>
        <end position="604"/>
    </location>
</feature>
<dbReference type="InterPro" id="IPR022813">
    <property type="entry name" value="SecD/SecF_arch_bac"/>
</dbReference>
<keyword evidence="8 9" id="KW-0472">Membrane</keyword>
<evidence type="ECO:0000313" key="14">
    <source>
        <dbReference type="EMBL" id="BAU58192.1"/>
    </source>
</evidence>
<dbReference type="PANTHER" id="PTHR30081">
    <property type="entry name" value="PROTEIN-EXPORT MEMBRANE PROTEIN SEC"/>
    <property type="match status" value="1"/>
</dbReference>
<keyword evidence="7 9" id="KW-0811">Translocation</keyword>
<dbReference type="InterPro" id="IPR027398">
    <property type="entry name" value="SecD-TM"/>
</dbReference>
<comment type="subunit">
    <text evidence="9">Forms a complex with SecF. Part of the essential Sec protein translocation apparatus which comprises SecA, SecYEG and auxiliary proteins SecDF-YajC and YidC.</text>
</comment>
<comment type="function">
    <text evidence="9">Part of the Sec protein translocase complex. Interacts with the SecYEG preprotein conducting channel. SecDF uses the proton motive force (PMF) to complete protein translocation after the ATP-dependent function of SecA.</text>
</comment>
<reference evidence="14" key="1">
    <citation type="submission" date="2016-02" db="EMBL/GenBank/DDBJ databases">
        <title>Halorhodospira halochloris DSM-1059 complete genome, version 2.</title>
        <authorList>
            <person name="Tsukatani Y."/>
        </authorList>
    </citation>
    <scope>NUCLEOTIDE SEQUENCE</scope>
    <source>
        <strain evidence="14">DSM 1059</strain>
    </source>
</reference>
<evidence type="ECO:0000256" key="2">
    <source>
        <dbReference type="ARBA" id="ARBA00022448"/>
    </source>
</evidence>
<dbReference type="SUPFAM" id="SSF82866">
    <property type="entry name" value="Multidrug efflux transporter AcrB transmembrane domain"/>
    <property type="match status" value="1"/>
</dbReference>
<dbReference type="InterPro" id="IPR055344">
    <property type="entry name" value="SecD_SecF_C_bact"/>
</dbReference>
<dbReference type="NCBIfam" id="TIGR01129">
    <property type="entry name" value="secD"/>
    <property type="match status" value="1"/>
</dbReference>
<evidence type="ECO:0000256" key="9">
    <source>
        <dbReference type="HAMAP-Rule" id="MF_01463"/>
    </source>
</evidence>
<keyword evidence="3 9" id="KW-1003">Cell membrane</keyword>
<dbReference type="KEGG" id="hhk:HH1059_14870"/>
<keyword evidence="4 9" id="KW-0812">Transmembrane</keyword>
<keyword evidence="6 9" id="KW-1133">Transmembrane helix</keyword>
<dbReference type="InterPro" id="IPR048631">
    <property type="entry name" value="SecD_1st"/>
</dbReference>
<dbReference type="AlphaFoldDB" id="A0A0X8X9X9"/>
<dbReference type="InterPro" id="IPR054384">
    <property type="entry name" value="SecDF_P1_head"/>
</dbReference>
<evidence type="ECO:0000259" key="10">
    <source>
        <dbReference type="Pfam" id="PF02355"/>
    </source>
</evidence>
<keyword evidence="5 9" id="KW-0653">Protein transport</keyword>
<feature type="transmembrane region" description="Helical" evidence="9">
    <location>
        <begin position="488"/>
        <end position="508"/>
    </location>
</feature>
<dbReference type="GO" id="GO:0043952">
    <property type="term" value="P:protein transport by the Sec complex"/>
    <property type="evidence" value="ECO:0007669"/>
    <property type="project" value="UniProtKB-UniRule"/>
</dbReference>
<dbReference type="Pfam" id="PF21760">
    <property type="entry name" value="SecD_1st"/>
    <property type="match status" value="1"/>
</dbReference>
<dbReference type="FunFam" id="3.30.70.3400:FF:000003">
    <property type="entry name" value="Preprotein translocase subunit SecD"/>
    <property type="match status" value="1"/>
</dbReference>
<dbReference type="Gene3D" id="3.30.70.3400">
    <property type="match status" value="1"/>
</dbReference>
<dbReference type="NCBIfam" id="TIGR00916">
    <property type="entry name" value="2A0604s01"/>
    <property type="match status" value="1"/>
</dbReference>
<protein>
    <recommendedName>
        <fullName evidence="9">Protein translocase subunit SecD</fullName>
    </recommendedName>
</protein>
<evidence type="ECO:0000256" key="3">
    <source>
        <dbReference type="ARBA" id="ARBA00022475"/>
    </source>
</evidence>
<evidence type="ECO:0000313" key="15">
    <source>
        <dbReference type="Proteomes" id="UP000218890"/>
    </source>
</evidence>
<dbReference type="GO" id="GO:0006605">
    <property type="term" value="P:protein targeting"/>
    <property type="evidence" value="ECO:0007669"/>
    <property type="project" value="UniProtKB-UniRule"/>
</dbReference>
<dbReference type="Gene3D" id="3.30.1360.200">
    <property type="match status" value="1"/>
</dbReference>
<evidence type="ECO:0000256" key="4">
    <source>
        <dbReference type="ARBA" id="ARBA00022692"/>
    </source>
</evidence>
<dbReference type="PRINTS" id="PR00702">
    <property type="entry name" value="ACRIFLAVINRP"/>
</dbReference>
<proteinExistence type="inferred from homology"/>
<feature type="domain" description="Protein translocase subunit SecDF P1" evidence="12">
    <location>
        <begin position="229"/>
        <end position="287"/>
    </location>
</feature>
<dbReference type="GO" id="GO:0065002">
    <property type="term" value="P:intracellular protein transmembrane transport"/>
    <property type="evidence" value="ECO:0007669"/>
    <property type="project" value="UniProtKB-UniRule"/>
</dbReference>
<keyword evidence="2 9" id="KW-0813">Transport</keyword>
<evidence type="ECO:0000259" key="12">
    <source>
        <dbReference type="Pfam" id="PF21760"/>
    </source>
</evidence>
<feature type="domain" description="SecDF P1 head subdomain" evidence="13">
    <location>
        <begin position="310"/>
        <end position="442"/>
    </location>
</feature>
<feature type="transmembrane region" description="Helical" evidence="9">
    <location>
        <begin position="514"/>
        <end position="535"/>
    </location>
</feature>
<dbReference type="InterPro" id="IPR048634">
    <property type="entry name" value="SecD_SecF_C"/>
</dbReference>
<dbReference type="PANTHER" id="PTHR30081:SF1">
    <property type="entry name" value="PROTEIN TRANSLOCASE SUBUNIT SECD"/>
    <property type="match status" value="1"/>
</dbReference>
<dbReference type="Gene3D" id="1.20.1640.10">
    <property type="entry name" value="Multidrug efflux transporter AcrB transmembrane domain"/>
    <property type="match status" value="1"/>
</dbReference>
<name>A0A0X8X9X9_HALHR</name>
<dbReference type="HAMAP" id="MF_01463_B">
    <property type="entry name" value="SecD_B"/>
    <property type="match status" value="1"/>
</dbReference>
<feature type="domain" description="SecD export protein N-terminal TM" evidence="11">
    <location>
        <begin position="1"/>
        <end position="102"/>
    </location>
</feature>
<dbReference type="FunFam" id="1.20.1640.10:FF:000004">
    <property type="entry name" value="Protein translocase subunit SecD"/>
    <property type="match status" value="1"/>
</dbReference>
<dbReference type="Pfam" id="PF02355">
    <property type="entry name" value="SecD_SecF_C"/>
    <property type="match status" value="1"/>
</dbReference>
<dbReference type="OrthoDB" id="9805019at2"/>
<evidence type="ECO:0000256" key="7">
    <source>
        <dbReference type="ARBA" id="ARBA00023010"/>
    </source>
</evidence>
<dbReference type="InterPro" id="IPR005791">
    <property type="entry name" value="SecD"/>
</dbReference>
<dbReference type="Gene3D" id="3.30.70.3220">
    <property type="match status" value="1"/>
</dbReference>
<evidence type="ECO:0000256" key="5">
    <source>
        <dbReference type="ARBA" id="ARBA00022927"/>
    </source>
</evidence>
<dbReference type="EMBL" id="AP017372">
    <property type="protein sequence ID" value="BAU58192.1"/>
    <property type="molecule type" value="Genomic_DNA"/>
</dbReference>
<evidence type="ECO:0000256" key="8">
    <source>
        <dbReference type="ARBA" id="ARBA00023136"/>
    </source>
</evidence>
<comment type="subcellular location">
    <subcellularLocation>
        <location evidence="1 9">Cell membrane</location>
        <topology evidence="1 9">Multi-pass membrane protein</topology>
    </subcellularLocation>
</comment>